<keyword evidence="4" id="KW-0808">Transferase</keyword>
<evidence type="ECO:0000256" key="3">
    <source>
        <dbReference type="ARBA" id="ARBA00022737"/>
    </source>
</evidence>
<organism evidence="4 5">
    <name type="scientific">Tetrahymena thermophila (strain SB210)</name>
    <dbReference type="NCBI Taxonomy" id="312017"/>
    <lineage>
        <taxon>Eukaryota</taxon>
        <taxon>Sar</taxon>
        <taxon>Alveolata</taxon>
        <taxon>Ciliophora</taxon>
        <taxon>Intramacronucleata</taxon>
        <taxon>Oligohymenophorea</taxon>
        <taxon>Hymenostomatida</taxon>
        <taxon>Tetrahymenina</taxon>
        <taxon>Tetrahymenidae</taxon>
        <taxon>Tetrahymena</taxon>
    </lineage>
</organism>
<evidence type="ECO:0000313" key="5">
    <source>
        <dbReference type="Proteomes" id="UP000009168"/>
    </source>
</evidence>
<accession>Q22PI3</accession>
<dbReference type="Gene3D" id="3.80.10.10">
    <property type="entry name" value="Ribonuclease Inhibitor"/>
    <property type="match status" value="1"/>
</dbReference>
<gene>
    <name evidence="4" type="ORF">TTHERM_00361610</name>
</gene>
<evidence type="ECO:0000256" key="2">
    <source>
        <dbReference type="ARBA" id="ARBA00022614"/>
    </source>
</evidence>
<keyword evidence="1" id="KW-0343">GTPase activation</keyword>
<evidence type="ECO:0000256" key="1">
    <source>
        <dbReference type="ARBA" id="ARBA00022468"/>
    </source>
</evidence>
<protein>
    <submittedName>
        <fullName evidence="4">Kinase domain protein</fullName>
    </submittedName>
</protein>
<keyword evidence="4" id="KW-0418">Kinase</keyword>
<dbReference type="GeneID" id="7832750"/>
<dbReference type="PANTHER" id="PTHR24113:SF12">
    <property type="entry name" value="RAN GTPASE-ACTIVATING PROTEIN 1"/>
    <property type="match status" value="1"/>
</dbReference>
<dbReference type="GO" id="GO:0005096">
    <property type="term" value="F:GTPase activator activity"/>
    <property type="evidence" value="ECO:0007669"/>
    <property type="project" value="UniProtKB-KW"/>
</dbReference>
<dbReference type="SUPFAM" id="SSF52047">
    <property type="entry name" value="RNI-like"/>
    <property type="match status" value="1"/>
</dbReference>
<dbReference type="InterPro" id="IPR027038">
    <property type="entry name" value="RanGap"/>
</dbReference>
<dbReference type="GO" id="GO:0005634">
    <property type="term" value="C:nucleus"/>
    <property type="evidence" value="ECO:0007669"/>
    <property type="project" value="TreeGrafter"/>
</dbReference>
<dbReference type="KEGG" id="tet:TTHERM_00361610"/>
<dbReference type="InterPro" id="IPR032675">
    <property type="entry name" value="LRR_dom_sf"/>
</dbReference>
<dbReference type="OrthoDB" id="341587at2759"/>
<reference evidence="5" key="1">
    <citation type="journal article" date="2006" name="PLoS Biol.">
        <title>Macronuclear genome sequence of the ciliate Tetrahymena thermophila, a model eukaryote.</title>
        <authorList>
            <person name="Eisen J.A."/>
            <person name="Coyne R.S."/>
            <person name="Wu M."/>
            <person name="Wu D."/>
            <person name="Thiagarajan M."/>
            <person name="Wortman J.R."/>
            <person name="Badger J.H."/>
            <person name="Ren Q."/>
            <person name="Amedeo P."/>
            <person name="Jones K.M."/>
            <person name="Tallon L.J."/>
            <person name="Delcher A.L."/>
            <person name="Salzberg S.L."/>
            <person name="Silva J.C."/>
            <person name="Haas B.J."/>
            <person name="Majoros W.H."/>
            <person name="Farzad M."/>
            <person name="Carlton J.M."/>
            <person name="Smith R.K. Jr."/>
            <person name="Garg J."/>
            <person name="Pearlman R.E."/>
            <person name="Karrer K.M."/>
            <person name="Sun L."/>
            <person name="Manning G."/>
            <person name="Elde N.C."/>
            <person name="Turkewitz A.P."/>
            <person name="Asai D.J."/>
            <person name="Wilkes D.E."/>
            <person name="Wang Y."/>
            <person name="Cai H."/>
            <person name="Collins K."/>
            <person name="Stewart B.A."/>
            <person name="Lee S.R."/>
            <person name="Wilamowska K."/>
            <person name="Weinberg Z."/>
            <person name="Ruzzo W.L."/>
            <person name="Wloga D."/>
            <person name="Gaertig J."/>
            <person name="Frankel J."/>
            <person name="Tsao C.-C."/>
            <person name="Gorovsky M.A."/>
            <person name="Keeling P.J."/>
            <person name="Waller R.F."/>
            <person name="Patron N.J."/>
            <person name="Cherry J.M."/>
            <person name="Stover N.A."/>
            <person name="Krieger C.J."/>
            <person name="del Toro C."/>
            <person name="Ryder H.F."/>
            <person name="Williamson S.C."/>
            <person name="Barbeau R.A."/>
            <person name="Hamilton E.P."/>
            <person name="Orias E."/>
        </authorList>
    </citation>
    <scope>NUCLEOTIDE SEQUENCE [LARGE SCALE GENOMIC DNA]</scope>
    <source>
        <strain evidence="5">SB210</strain>
    </source>
</reference>
<dbReference type="GO" id="GO:0016301">
    <property type="term" value="F:kinase activity"/>
    <property type="evidence" value="ECO:0007669"/>
    <property type="project" value="UniProtKB-KW"/>
</dbReference>
<dbReference type="InParanoid" id="Q22PI3"/>
<dbReference type="EMBL" id="GG662855">
    <property type="protein sequence ID" value="EAR87126.2"/>
    <property type="molecule type" value="Genomic_DNA"/>
</dbReference>
<dbReference type="RefSeq" id="XP_001007371.2">
    <property type="nucleotide sequence ID" value="XM_001007371.2"/>
</dbReference>
<keyword evidence="2" id="KW-0433">Leucine-rich repeat</keyword>
<keyword evidence="3" id="KW-0677">Repeat</keyword>
<dbReference type="GO" id="GO:0006913">
    <property type="term" value="P:nucleocytoplasmic transport"/>
    <property type="evidence" value="ECO:0007669"/>
    <property type="project" value="TreeGrafter"/>
</dbReference>
<sequence length="383" mass="43830">MFGVEKNIFTKKKKDVQFTMQFSQTVDNNDLNNLLTMLKPYHKKIEIFFAEQIQFKSSAIQKFGEILMSIKNINYLQLVIKKCVLEGLEEIEQLALVLQKLQIQEINLVLQQSNLRQQGYIKLIQLFSSNKTVKDLSLDLSVNSLGPTGCSQVCQYLKNFENIQVLSLNLGSNTIKQSGAIALGQELSKLQSLKELNLNISCNSIGQDGIKQMLNNILKITALQTLDLNLNQNFLSDFGAKQIGVELFASKLQKVSLDLMHNSLSQQGIIEFLTQLNFSYSLITISLNLNENQIKNDSINVILENLSQLKRIKFLELLFSVERNTDTEQYIQFGRALKQCQYLNALKINVCDQSKFIQHLQQNNSILRYMLKSKRMIQCYAYS</sequence>
<dbReference type="SMART" id="SM00368">
    <property type="entry name" value="LRR_RI"/>
    <property type="match status" value="3"/>
</dbReference>
<dbReference type="GO" id="GO:0005829">
    <property type="term" value="C:cytosol"/>
    <property type="evidence" value="ECO:0007669"/>
    <property type="project" value="TreeGrafter"/>
</dbReference>
<dbReference type="GO" id="GO:0031267">
    <property type="term" value="F:small GTPase binding"/>
    <property type="evidence" value="ECO:0007669"/>
    <property type="project" value="TreeGrafter"/>
</dbReference>
<dbReference type="GO" id="GO:0048471">
    <property type="term" value="C:perinuclear region of cytoplasm"/>
    <property type="evidence" value="ECO:0007669"/>
    <property type="project" value="TreeGrafter"/>
</dbReference>
<dbReference type="Proteomes" id="UP000009168">
    <property type="component" value="Unassembled WGS sequence"/>
</dbReference>
<name>Q22PI3_TETTS</name>
<evidence type="ECO:0000313" key="4">
    <source>
        <dbReference type="EMBL" id="EAR87126.2"/>
    </source>
</evidence>
<dbReference type="HOGENOM" id="CLU_805323_0_0_1"/>
<dbReference type="PANTHER" id="PTHR24113">
    <property type="entry name" value="RAN GTPASE-ACTIVATING PROTEIN 1"/>
    <property type="match status" value="1"/>
</dbReference>
<keyword evidence="5" id="KW-1185">Reference proteome</keyword>
<dbReference type="AlphaFoldDB" id="Q22PI3"/>
<proteinExistence type="predicted"/>